<feature type="region of interest" description="Disordered" evidence="1">
    <location>
        <begin position="38"/>
        <end position="58"/>
    </location>
</feature>
<evidence type="ECO:0000256" key="1">
    <source>
        <dbReference type="SAM" id="MobiDB-lite"/>
    </source>
</evidence>
<comment type="caution">
    <text evidence="3">The sequence shown here is derived from an EMBL/GenBank/DDBJ whole genome shotgun (WGS) entry which is preliminary data.</text>
</comment>
<dbReference type="EMBL" id="JBBUKT010000008">
    <property type="protein sequence ID" value="MEK7952729.1"/>
    <property type="molecule type" value="Genomic_DNA"/>
</dbReference>
<sequence>MKWSVLPLLAVLVLGSCKFKAVVSTGTELKGQGITFQVPDETSSSSSGTGGIEFNGESVKAKTDGKTLTVDGKDYGALKSGDVVNLRDKGKVLVNGAERSPVTP</sequence>
<feature type="chain" id="PRO_5047378021" description="DUF5666 domain-containing protein" evidence="2">
    <location>
        <begin position="22"/>
        <end position="104"/>
    </location>
</feature>
<keyword evidence="2" id="KW-0732">Signal</keyword>
<keyword evidence="4" id="KW-1185">Reference proteome</keyword>
<evidence type="ECO:0000256" key="2">
    <source>
        <dbReference type="SAM" id="SignalP"/>
    </source>
</evidence>
<dbReference type="RefSeq" id="WP_341406485.1">
    <property type="nucleotide sequence ID" value="NZ_JBBUKT010000008.1"/>
</dbReference>
<evidence type="ECO:0008006" key="5">
    <source>
        <dbReference type="Google" id="ProtNLM"/>
    </source>
</evidence>
<organism evidence="3 4">
    <name type="scientific">Luteolibacter soli</name>
    <dbReference type="NCBI Taxonomy" id="3135280"/>
    <lineage>
        <taxon>Bacteria</taxon>
        <taxon>Pseudomonadati</taxon>
        <taxon>Verrucomicrobiota</taxon>
        <taxon>Verrucomicrobiia</taxon>
        <taxon>Verrucomicrobiales</taxon>
        <taxon>Verrucomicrobiaceae</taxon>
        <taxon>Luteolibacter</taxon>
    </lineage>
</organism>
<feature type="signal peptide" evidence="2">
    <location>
        <begin position="1"/>
        <end position="21"/>
    </location>
</feature>
<evidence type="ECO:0000313" key="4">
    <source>
        <dbReference type="Proteomes" id="UP001371305"/>
    </source>
</evidence>
<protein>
    <recommendedName>
        <fullName evidence="5">DUF5666 domain-containing protein</fullName>
    </recommendedName>
</protein>
<evidence type="ECO:0000313" key="3">
    <source>
        <dbReference type="EMBL" id="MEK7952729.1"/>
    </source>
</evidence>
<dbReference type="PROSITE" id="PS51257">
    <property type="entry name" value="PROKAR_LIPOPROTEIN"/>
    <property type="match status" value="1"/>
</dbReference>
<dbReference type="Proteomes" id="UP001371305">
    <property type="component" value="Unassembled WGS sequence"/>
</dbReference>
<name>A0ABU9B0I2_9BACT</name>
<accession>A0ABU9B0I2</accession>
<reference evidence="3 4" key="1">
    <citation type="submission" date="2024-04" db="EMBL/GenBank/DDBJ databases">
        <title>Luteolibacter sp. isolated from soil.</title>
        <authorList>
            <person name="An J."/>
        </authorList>
    </citation>
    <scope>NUCLEOTIDE SEQUENCE [LARGE SCALE GENOMIC DNA]</scope>
    <source>
        <strain evidence="3 4">Y139</strain>
    </source>
</reference>
<proteinExistence type="predicted"/>
<gene>
    <name evidence="3" type="ORF">WKV53_19600</name>
</gene>